<evidence type="ECO:0000313" key="2">
    <source>
        <dbReference type="Proteomes" id="UP000829542"/>
    </source>
</evidence>
<keyword evidence="2" id="KW-1185">Reference proteome</keyword>
<evidence type="ECO:0000313" key="1">
    <source>
        <dbReference type="EMBL" id="UNM96654.1"/>
    </source>
</evidence>
<dbReference type="EMBL" id="CP093379">
    <property type="protein sequence ID" value="UNM96654.1"/>
    <property type="molecule type" value="Genomic_DNA"/>
</dbReference>
<name>A0ABY3X199_9GAMM</name>
<organism evidence="1 2">
    <name type="scientific">Ignatzschineria rhizosphaerae</name>
    <dbReference type="NCBI Taxonomy" id="2923279"/>
    <lineage>
        <taxon>Bacteria</taxon>
        <taxon>Pseudomonadati</taxon>
        <taxon>Pseudomonadota</taxon>
        <taxon>Gammaproteobacteria</taxon>
        <taxon>Cardiobacteriales</taxon>
        <taxon>Ignatzschineriaceae</taxon>
        <taxon>Ignatzschineria</taxon>
    </lineage>
</organism>
<reference evidence="1 2" key="1">
    <citation type="submission" date="2022-03" db="EMBL/GenBank/DDBJ databases">
        <title>Ignatzschineria rhizosphaerae HR5S32.</title>
        <authorList>
            <person name="Sun J.Q."/>
            <person name="Feng J.Y."/>
        </authorList>
    </citation>
    <scope>NUCLEOTIDE SEQUENCE [LARGE SCALE GENOMIC DNA]</scope>
    <source>
        <strain evidence="1 2">HR5S32</strain>
    </source>
</reference>
<proteinExistence type="predicted"/>
<gene>
    <name evidence="1" type="ORF">MMG00_01970</name>
</gene>
<dbReference type="Proteomes" id="UP000829542">
    <property type="component" value="Chromosome"/>
</dbReference>
<sequence>MKKNKTAKAVGVKHGDANVIKQAVEEVARLIEEGIRYAVKEEHSPPNASGVLRSVNLITEVRHKLSEEHGWTSKNSRGASISISPEKEKALIIRSGNKYTGNPNASADQVSTNNRKISKTARAIHDGQSELALTGGTELQILLYRCDKDEMRIEISTINELDGETIKSLSNRECYTIDLGGRITKNERSTIGEQEPIVEEIEVKRKI</sequence>
<accession>A0ABY3X199</accession>
<dbReference type="RefSeq" id="WP_242150641.1">
    <property type="nucleotide sequence ID" value="NZ_CP093379.1"/>
</dbReference>
<protein>
    <submittedName>
        <fullName evidence="1">Uncharacterized protein</fullName>
    </submittedName>
</protein>